<name>A0A370DPG4_9GAMM</name>
<evidence type="ECO:0000313" key="4">
    <source>
        <dbReference type="EMBL" id="RDH86796.1"/>
    </source>
</evidence>
<organism evidence="4 5">
    <name type="scientific">endosymbiont of Escarpia spicata</name>
    <dbReference type="NCBI Taxonomy" id="2200908"/>
    <lineage>
        <taxon>Bacteria</taxon>
        <taxon>Pseudomonadati</taxon>
        <taxon>Pseudomonadota</taxon>
        <taxon>Gammaproteobacteria</taxon>
        <taxon>sulfur-oxidizing symbionts</taxon>
    </lineage>
</organism>
<dbReference type="InterPro" id="IPR011723">
    <property type="entry name" value="Znf/thioredoxin_put"/>
</dbReference>
<keyword evidence="5" id="KW-1185">Reference proteome</keyword>
<feature type="region of interest" description="Disordered" evidence="1">
    <location>
        <begin position="42"/>
        <end position="89"/>
    </location>
</feature>
<evidence type="ECO:0000256" key="2">
    <source>
        <dbReference type="SAM" id="Phobius"/>
    </source>
</evidence>
<feature type="compositionally biased region" description="Acidic residues" evidence="1">
    <location>
        <begin position="73"/>
        <end position="86"/>
    </location>
</feature>
<evidence type="ECO:0000256" key="1">
    <source>
        <dbReference type="SAM" id="MobiDB-lite"/>
    </source>
</evidence>
<keyword evidence="2" id="KW-0472">Membrane</keyword>
<keyword evidence="2" id="KW-1133">Transmembrane helix</keyword>
<feature type="domain" description="Zinc finger/thioredoxin putative" evidence="3">
    <location>
        <begin position="1"/>
        <end position="36"/>
    </location>
</feature>
<protein>
    <recommendedName>
        <fullName evidence="3">Zinc finger/thioredoxin putative domain-containing protein</fullName>
    </recommendedName>
</protein>
<feature type="compositionally biased region" description="Low complexity" evidence="1">
    <location>
        <begin position="43"/>
        <end position="54"/>
    </location>
</feature>
<accession>A0A370DPG4</accession>
<evidence type="ECO:0000259" key="3">
    <source>
        <dbReference type="Pfam" id="PF13717"/>
    </source>
</evidence>
<dbReference type="Pfam" id="PF11906">
    <property type="entry name" value="DUF3426"/>
    <property type="match status" value="1"/>
</dbReference>
<dbReference type="NCBIfam" id="TIGR02098">
    <property type="entry name" value="MJ0042_CXXC"/>
    <property type="match status" value="1"/>
</dbReference>
<feature type="transmembrane region" description="Helical" evidence="2">
    <location>
        <begin position="188"/>
        <end position="208"/>
    </location>
</feature>
<dbReference type="Proteomes" id="UP000254771">
    <property type="component" value="Unassembled WGS sequence"/>
</dbReference>
<dbReference type="InterPro" id="IPR021834">
    <property type="entry name" value="DUF3426"/>
</dbReference>
<gene>
    <name evidence="4" type="ORF">DIZ78_07865</name>
</gene>
<evidence type="ECO:0000313" key="5">
    <source>
        <dbReference type="Proteomes" id="UP000254771"/>
    </source>
</evidence>
<dbReference type="EMBL" id="QFXE01000008">
    <property type="protein sequence ID" value="RDH86796.1"/>
    <property type="molecule type" value="Genomic_DNA"/>
</dbReference>
<comment type="caution">
    <text evidence="4">The sequence shown here is derived from an EMBL/GenBank/DDBJ whole genome shotgun (WGS) entry which is preliminary data.</text>
</comment>
<dbReference type="AlphaFoldDB" id="A0A370DPG4"/>
<reference evidence="4 5" key="1">
    <citation type="journal article" date="2018" name="ISME J.">
        <title>Endosymbiont genomes yield clues of tubeworm success.</title>
        <authorList>
            <person name="Li Y."/>
            <person name="Liles M.R."/>
            <person name="Halanych K.M."/>
        </authorList>
    </citation>
    <scope>NUCLEOTIDE SEQUENCE [LARGE SCALE GENOMIC DNA]</scope>
    <source>
        <strain evidence="4">A1462</strain>
    </source>
</reference>
<proteinExistence type="predicted"/>
<sequence>MYTQCPHCQTLFRISAEQLTVAAGMARCCQCKSVFNAEENLRELPSASEEPTSTETKETTLAESSHAPPPTETEIEEQTDGLEVEPDYYASGGESQMIDLLEGELPSEHFMIPEKKEAPLVDNVEHKNNFVLEDIADEPLDELESVLISDPDELLITNDPAEITATEQQTATIYPGVQFVEPRKPLAGMLWGLGVIGLLLILGLQLIWQFRSEAIHYESGRQLLSVMCQALNCIPPQRRDLSRIEIEHRDLRLHPEHPQALSLQLNMINNASFKQPFPQLQLSLFNDAGKLLATRLFEPSEYLPGGISAKSPMPRFRLIEVMMELVDPGEEVTGFKFDFL</sequence>
<keyword evidence="2" id="KW-0812">Transmembrane</keyword>
<dbReference type="Pfam" id="PF13717">
    <property type="entry name" value="Zn_ribbon_4"/>
    <property type="match status" value="1"/>
</dbReference>